<dbReference type="InterPro" id="IPR038765">
    <property type="entry name" value="Papain-like_cys_pep_sf"/>
</dbReference>
<evidence type="ECO:0008006" key="11">
    <source>
        <dbReference type="Google" id="ProtNLM"/>
    </source>
</evidence>
<evidence type="ECO:0000256" key="1">
    <source>
        <dbReference type="ARBA" id="ARBA00007623"/>
    </source>
</evidence>
<dbReference type="InterPro" id="IPR035892">
    <property type="entry name" value="C2_domain_sf"/>
</dbReference>
<proteinExistence type="inferred from homology"/>
<dbReference type="InterPro" id="IPR000008">
    <property type="entry name" value="C2_dom"/>
</dbReference>
<dbReference type="SUPFAM" id="SSF49758">
    <property type="entry name" value="Calpain large subunit, middle domain (domain III)"/>
    <property type="match status" value="1"/>
</dbReference>
<reference evidence="9" key="1">
    <citation type="submission" date="2024-06" db="EMBL/GenBank/DDBJ databases">
        <authorList>
            <person name="Liu X."/>
            <person name="Lenzi L."/>
            <person name="Haldenby T S."/>
            <person name="Uol C."/>
        </authorList>
    </citation>
    <scope>NUCLEOTIDE SEQUENCE</scope>
</reference>
<keyword evidence="3" id="KW-0378">Hydrolase</keyword>
<evidence type="ECO:0000259" key="8">
    <source>
        <dbReference type="PROSITE" id="PS50203"/>
    </source>
</evidence>
<dbReference type="Pfam" id="PF00648">
    <property type="entry name" value="Peptidase_C2"/>
    <property type="match status" value="1"/>
</dbReference>
<evidence type="ECO:0000256" key="3">
    <source>
        <dbReference type="ARBA" id="ARBA00022801"/>
    </source>
</evidence>
<dbReference type="PROSITE" id="PS50004">
    <property type="entry name" value="C2"/>
    <property type="match status" value="1"/>
</dbReference>
<dbReference type="PANTHER" id="PTHR10183">
    <property type="entry name" value="CALPAIN"/>
    <property type="match status" value="1"/>
</dbReference>
<dbReference type="SMART" id="SM00239">
    <property type="entry name" value="C2"/>
    <property type="match status" value="1"/>
</dbReference>
<evidence type="ECO:0000259" key="7">
    <source>
        <dbReference type="PROSITE" id="PS50004"/>
    </source>
</evidence>
<dbReference type="EMBL" id="CAXLJL010000156">
    <property type="protein sequence ID" value="CAL5133248.1"/>
    <property type="molecule type" value="Genomic_DNA"/>
</dbReference>
<dbReference type="InterPro" id="IPR022684">
    <property type="entry name" value="Calpain_cysteine_protease"/>
</dbReference>
<evidence type="ECO:0000313" key="10">
    <source>
        <dbReference type="Proteomes" id="UP001497525"/>
    </source>
</evidence>
<keyword evidence="4" id="KW-0788">Thiol protease</keyword>
<sequence>MSLFQSAEKFKKQDYNELKKQQASRGVQFVDDEFPVENMAIHSVDIKTLEFKRPTEVVSHPCICSDDSYFSLKKGFIENFNILLAFSSLKTYPNLWKKVFVDYKSQNWSKEHPEEHSGIFKIRFWQDGFLVDVTIDDRLPFQNGKFVCTMSSSPTEFWPAILEKAYAKLLGGYDNLEHARLEEILMDLTGGVTECISLQYVHSAPPMKRVEFYEKLEEALKEGTIVLLCTQPPSQTKDEPKGVGFTDNDESSRDMFGEPGPMDGQRDAKSGLCARYGYLLTRVCAVPKDTSVLGALKDAFRRPGDCSIRTRLLRLRSPLTALEGGAGLGEWTGAYSEASSEWEALGLDARKRLRLSFDSEAEFWIPLDAVVELMAGAVLCRLPDTGLISLTGRTWQLNEHHGAWYGDQTGGSLKFRDTFLNNPQYVFDITSGGGEEVILALIRKYVRDPVTLAIEQTAPSTPMGMGLFQVEKNRTTRMHRVGFAHTLYVEEAKPFRVSLIRKILNPGRYVVIPFLNEPLSTAAYLLRLYLPKRTVSKELTLHIPRNPVLDFFTGSYKQAVRLHLHSATNLLWPDGKNPPSPYCTISSEDNQVRSFVCTGTNNPVWNEYFIFYRRRPKDVPLVVQIMDKRAIGADVFLGRHSFTETEINQPMQQEVFLFGRDTKDERFVRVKGSLSVEFYSVSSEDFLQI</sequence>
<organism evidence="9 10">
    <name type="scientific">Calicophoron daubneyi</name>
    <name type="common">Rumen fluke</name>
    <name type="synonym">Paramphistomum daubneyi</name>
    <dbReference type="NCBI Taxonomy" id="300641"/>
    <lineage>
        <taxon>Eukaryota</taxon>
        <taxon>Metazoa</taxon>
        <taxon>Spiralia</taxon>
        <taxon>Lophotrochozoa</taxon>
        <taxon>Platyhelminthes</taxon>
        <taxon>Trematoda</taxon>
        <taxon>Digenea</taxon>
        <taxon>Plagiorchiida</taxon>
        <taxon>Pronocephalata</taxon>
        <taxon>Paramphistomoidea</taxon>
        <taxon>Paramphistomidae</taxon>
        <taxon>Calicophoron</taxon>
    </lineage>
</organism>
<dbReference type="SUPFAM" id="SSF49562">
    <property type="entry name" value="C2 domain (Calcium/lipid-binding domain, CaLB)"/>
    <property type="match status" value="1"/>
</dbReference>
<dbReference type="AlphaFoldDB" id="A0AAV2T9Z3"/>
<keyword evidence="2" id="KW-0645">Protease</keyword>
<dbReference type="GO" id="GO:0004198">
    <property type="term" value="F:calcium-dependent cysteine-type endopeptidase activity"/>
    <property type="evidence" value="ECO:0007669"/>
    <property type="project" value="InterPro"/>
</dbReference>
<dbReference type="Gene3D" id="2.60.40.150">
    <property type="entry name" value="C2 domain"/>
    <property type="match status" value="1"/>
</dbReference>
<feature type="domain" description="Calpain catalytic" evidence="8">
    <location>
        <begin position="28"/>
        <end position="383"/>
    </location>
</feature>
<protein>
    <recommendedName>
        <fullName evidence="11">Calpain-5</fullName>
    </recommendedName>
</protein>
<dbReference type="GO" id="GO:0005737">
    <property type="term" value="C:cytoplasm"/>
    <property type="evidence" value="ECO:0007669"/>
    <property type="project" value="TreeGrafter"/>
</dbReference>
<dbReference type="InterPro" id="IPR022682">
    <property type="entry name" value="Calpain_domain_III"/>
</dbReference>
<evidence type="ECO:0000313" key="9">
    <source>
        <dbReference type="EMBL" id="CAL5133248.1"/>
    </source>
</evidence>
<evidence type="ECO:0000256" key="4">
    <source>
        <dbReference type="ARBA" id="ARBA00022807"/>
    </source>
</evidence>
<feature type="domain" description="C2" evidence="7">
    <location>
        <begin position="535"/>
        <end position="657"/>
    </location>
</feature>
<dbReference type="Pfam" id="PF00168">
    <property type="entry name" value="C2"/>
    <property type="match status" value="1"/>
</dbReference>
<dbReference type="Gene3D" id="2.60.120.380">
    <property type="match status" value="1"/>
</dbReference>
<dbReference type="InterPro" id="IPR022683">
    <property type="entry name" value="Calpain_III"/>
</dbReference>
<gene>
    <name evidence="9" type="ORF">CDAUBV1_LOCUS6513</name>
</gene>
<dbReference type="Pfam" id="PF01067">
    <property type="entry name" value="Calpain_III"/>
    <property type="match status" value="1"/>
</dbReference>
<dbReference type="SUPFAM" id="SSF54001">
    <property type="entry name" value="Cysteine proteinases"/>
    <property type="match status" value="1"/>
</dbReference>
<dbReference type="PANTHER" id="PTHR10183:SF379">
    <property type="entry name" value="CALPAIN-5"/>
    <property type="match status" value="1"/>
</dbReference>
<dbReference type="SMART" id="SM00720">
    <property type="entry name" value="calpain_III"/>
    <property type="match status" value="1"/>
</dbReference>
<dbReference type="PROSITE" id="PS50203">
    <property type="entry name" value="CALPAIN_CAT"/>
    <property type="match status" value="1"/>
</dbReference>
<evidence type="ECO:0000256" key="5">
    <source>
        <dbReference type="PROSITE-ProRule" id="PRU00239"/>
    </source>
</evidence>
<dbReference type="InterPro" id="IPR036213">
    <property type="entry name" value="Calpain_III_sf"/>
</dbReference>
<accession>A0AAV2T9Z3</accession>
<dbReference type="GO" id="GO:0006508">
    <property type="term" value="P:proteolysis"/>
    <property type="evidence" value="ECO:0007669"/>
    <property type="project" value="UniProtKB-KW"/>
</dbReference>
<dbReference type="SMART" id="SM00230">
    <property type="entry name" value="CysPc"/>
    <property type="match status" value="1"/>
</dbReference>
<dbReference type="InterPro" id="IPR001300">
    <property type="entry name" value="Peptidase_C2_calpain_cat"/>
</dbReference>
<comment type="similarity">
    <text evidence="1">Belongs to the peptidase C2 family.</text>
</comment>
<name>A0AAV2T9Z3_CALDB</name>
<evidence type="ECO:0000256" key="6">
    <source>
        <dbReference type="SAM" id="MobiDB-lite"/>
    </source>
</evidence>
<dbReference type="PRINTS" id="PR00704">
    <property type="entry name" value="CALPAIN"/>
</dbReference>
<dbReference type="Gene3D" id="3.90.70.10">
    <property type="entry name" value="Cysteine proteinases"/>
    <property type="match status" value="1"/>
</dbReference>
<comment type="caution">
    <text evidence="5">Lacks conserved residue(s) required for the propagation of feature annotation.</text>
</comment>
<feature type="region of interest" description="Disordered" evidence="6">
    <location>
        <begin position="231"/>
        <end position="266"/>
    </location>
</feature>
<comment type="caution">
    <text evidence="9">The sequence shown here is derived from an EMBL/GenBank/DDBJ whole genome shotgun (WGS) entry which is preliminary data.</text>
</comment>
<evidence type="ECO:0000256" key="2">
    <source>
        <dbReference type="ARBA" id="ARBA00022670"/>
    </source>
</evidence>
<dbReference type="Proteomes" id="UP001497525">
    <property type="component" value="Unassembled WGS sequence"/>
</dbReference>